<evidence type="ECO:0000256" key="2">
    <source>
        <dbReference type="ARBA" id="ARBA00022448"/>
    </source>
</evidence>
<evidence type="ECO:0000256" key="8">
    <source>
        <dbReference type="SAM" id="MobiDB-lite"/>
    </source>
</evidence>
<evidence type="ECO:0000256" key="3">
    <source>
        <dbReference type="ARBA" id="ARBA00022475"/>
    </source>
</evidence>
<dbReference type="EMBL" id="FNTV01000001">
    <property type="protein sequence ID" value="SEE80948.1"/>
    <property type="molecule type" value="Genomic_DNA"/>
</dbReference>
<dbReference type="GO" id="GO:0005886">
    <property type="term" value="C:plasma membrane"/>
    <property type="evidence" value="ECO:0007669"/>
    <property type="project" value="UniProtKB-SubCell"/>
</dbReference>
<dbReference type="PANTHER" id="PTHR43744">
    <property type="entry name" value="ABC TRANSPORTER PERMEASE PROTEIN MG189-RELATED-RELATED"/>
    <property type="match status" value="1"/>
</dbReference>
<feature type="transmembrane region" description="Helical" evidence="7">
    <location>
        <begin position="34"/>
        <end position="57"/>
    </location>
</feature>
<dbReference type="Pfam" id="PF00528">
    <property type="entry name" value="BPD_transp_1"/>
    <property type="match status" value="1"/>
</dbReference>
<dbReference type="PANTHER" id="PTHR43744:SF8">
    <property type="entry name" value="SN-GLYCEROL-3-PHOSPHATE TRANSPORT SYSTEM PERMEASE PROTEIN UGPE"/>
    <property type="match status" value="1"/>
</dbReference>
<feature type="transmembrane region" description="Helical" evidence="7">
    <location>
        <begin position="264"/>
        <end position="285"/>
    </location>
</feature>
<keyword evidence="6 7" id="KW-0472">Membrane</keyword>
<feature type="compositionally biased region" description="Polar residues" evidence="8">
    <location>
        <begin position="1"/>
        <end position="19"/>
    </location>
</feature>
<evidence type="ECO:0000256" key="7">
    <source>
        <dbReference type="RuleBase" id="RU363032"/>
    </source>
</evidence>
<keyword evidence="2 7" id="KW-0813">Transport</keyword>
<accession>A0A1H5LXF0</accession>
<evidence type="ECO:0000256" key="1">
    <source>
        <dbReference type="ARBA" id="ARBA00004651"/>
    </source>
</evidence>
<keyword evidence="3" id="KW-1003">Cell membrane</keyword>
<feature type="domain" description="ABC transmembrane type-1" evidence="9">
    <location>
        <begin position="96"/>
        <end position="285"/>
    </location>
</feature>
<protein>
    <submittedName>
        <fullName evidence="10">Alpha-1,4-digalacturonate transport system permease protein</fullName>
    </submittedName>
</protein>
<keyword evidence="5 7" id="KW-1133">Transmembrane helix</keyword>
<feature type="region of interest" description="Disordered" evidence="8">
    <location>
        <begin position="1"/>
        <end position="26"/>
    </location>
</feature>
<comment type="subcellular location">
    <subcellularLocation>
        <location evidence="1 7">Cell membrane</location>
        <topology evidence="1 7">Multi-pass membrane protein</topology>
    </subcellularLocation>
</comment>
<dbReference type="AlphaFoldDB" id="A0A1H5LXF0"/>
<feature type="transmembrane region" description="Helical" evidence="7">
    <location>
        <begin position="95"/>
        <end position="119"/>
    </location>
</feature>
<dbReference type="CDD" id="cd06261">
    <property type="entry name" value="TM_PBP2"/>
    <property type="match status" value="1"/>
</dbReference>
<reference evidence="10 11" key="1">
    <citation type="submission" date="2016-10" db="EMBL/GenBank/DDBJ databases">
        <authorList>
            <person name="de Groot N.N."/>
        </authorList>
    </citation>
    <scope>NUCLEOTIDE SEQUENCE [LARGE SCALE GENOMIC DNA]</scope>
    <source>
        <strain evidence="10 11">DSM 22274</strain>
    </source>
</reference>
<evidence type="ECO:0000256" key="4">
    <source>
        <dbReference type="ARBA" id="ARBA00022692"/>
    </source>
</evidence>
<gene>
    <name evidence="10" type="ORF">SAMN04489740_2627</name>
</gene>
<evidence type="ECO:0000256" key="6">
    <source>
        <dbReference type="ARBA" id="ARBA00023136"/>
    </source>
</evidence>
<feature type="transmembrane region" description="Helical" evidence="7">
    <location>
        <begin position="206"/>
        <end position="227"/>
    </location>
</feature>
<dbReference type="InterPro" id="IPR035906">
    <property type="entry name" value="MetI-like_sf"/>
</dbReference>
<proteinExistence type="inferred from homology"/>
<organism evidence="10 11">
    <name type="scientific">Arthrobacter alpinus</name>
    <dbReference type="NCBI Taxonomy" id="656366"/>
    <lineage>
        <taxon>Bacteria</taxon>
        <taxon>Bacillati</taxon>
        <taxon>Actinomycetota</taxon>
        <taxon>Actinomycetes</taxon>
        <taxon>Micrococcales</taxon>
        <taxon>Micrococcaceae</taxon>
        <taxon>Arthrobacter</taxon>
    </lineage>
</organism>
<feature type="transmembrane region" description="Helical" evidence="7">
    <location>
        <begin position="131"/>
        <end position="155"/>
    </location>
</feature>
<dbReference type="RefSeq" id="WP_244516893.1">
    <property type="nucleotide sequence ID" value="NZ_FNTV01000001.1"/>
</dbReference>
<keyword evidence="4 7" id="KW-0812">Transmembrane</keyword>
<dbReference type="GO" id="GO:0055085">
    <property type="term" value="P:transmembrane transport"/>
    <property type="evidence" value="ECO:0007669"/>
    <property type="project" value="InterPro"/>
</dbReference>
<evidence type="ECO:0000256" key="5">
    <source>
        <dbReference type="ARBA" id="ARBA00022989"/>
    </source>
</evidence>
<name>A0A1H5LXF0_9MICC</name>
<evidence type="ECO:0000313" key="10">
    <source>
        <dbReference type="EMBL" id="SEE80948.1"/>
    </source>
</evidence>
<feature type="transmembrane region" description="Helical" evidence="7">
    <location>
        <begin position="167"/>
        <end position="185"/>
    </location>
</feature>
<evidence type="ECO:0000259" key="9">
    <source>
        <dbReference type="PROSITE" id="PS50928"/>
    </source>
</evidence>
<dbReference type="SUPFAM" id="SSF161098">
    <property type="entry name" value="MetI-like"/>
    <property type="match status" value="1"/>
</dbReference>
<dbReference type="Proteomes" id="UP000182725">
    <property type="component" value="Unassembled WGS sequence"/>
</dbReference>
<comment type="similarity">
    <text evidence="7">Belongs to the binding-protein-dependent transport system permease family.</text>
</comment>
<dbReference type="Gene3D" id="1.10.3720.10">
    <property type="entry name" value="MetI-like"/>
    <property type="match status" value="1"/>
</dbReference>
<dbReference type="PROSITE" id="PS50928">
    <property type="entry name" value="ABC_TM1"/>
    <property type="match status" value="1"/>
</dbReference>
<dbReference type="InterPro" id="IPR000515">
    <property type="entry name" value="MetI-like"/>
</dbReference>
<evidence type="ECO:0000313" key="11">
    <source>
        <dbReference type="Proteomes" id="UP000182725"/>
    </source>
</evidence>
<sequence length="300" mass="33104">MSNMTRQKSAGQTKPTAPLSTRPALRGSGERTKAVAASTVLWIMAVAFGFPVLWFALSSFKPAGDLFSYPLTLFPESWDVTGYSQAWESYDFYKFFLNTTIVAVITTILTVVASACTGYALAKYKNPWLKVFFVCILATTMLPTEVILSPTFLVIRDLGLYDSLAGLIVPSIITATGILMFRQFFVTVPDSLVEAARIDGASELGIFARIMIPIAKPIIVTLAIFSFQWRWNDYIWPLIVINDPGKFTLQIAIQSIVGADNVNWSVLLSASVISILPLVLLFIVFQKYVMNADINAGLKE</sequence>